<evidence type="ECO:0000313" key="2">
    <source>
        <dbReference type="Proteomes" id="UP000489600"/>
    </source>
</evidence>
<dbReference type="Proteomes" id="UP000489600">
    <property type="component" value="Unassembled WGS sequence"/>
</dbReference>
<accession>A0A565B691</accession>
<evidence type="ECO:0000313" key="1">
    <source>
        <dbReference type="EMBL" id="VVA97117.1"/>
    </source>
</evidence>
<keyword evidence="2" id="KW-1185">Reference proteome</keyword>
<dbReference type="OrthoDB" id="1113587at2759"/>
<proteinExistence type="predicted"/>
<dbReference type="AlphaFoldDB" id="A0A565B691"/>
<comment type="caution">
    <text evidence="1">The sequence shown here is derived from an EMBL/GenBank/DDBJ whole genome shotgun (WGS) entry which is preliminary data.</text>
</comment>
<organism evidence="1 2">
    <name type="scientific">Arabis nemorensis</name>
    <dbReference type="NCBI Taxonomy" id="586526"/>
    <lineage>
        <taxon>Eukaryota</taxon>
        <taxon>Viridiplantae</taxon>
        <taxon>Streptophyta</taxon>
        <taxon>Embryophyta</taxon>
        <taxon>Tracheophyta</taxon>
        <taxon>Spermatophyta</taxon>
        <taxon>Magnoliopsida</taxon>
        <taxon>eudicotyledons</taxon>
        <taxon>Gunneridae</taxon>
        <taxon>Pentapetalae</taxon>
        <taxon>rosids</taxon>
        <taxon>malvids</taxon>
        <taxon>Brassicales</taxon>
        <taxon>Brassicaceae</taxon>
        <taxon>Arabideae</taxon>
        <taxon>Arabis</taxon>
    </lineage>
</organism>
<name>A0A565B691_9BRAS</name>
<gene>
    <name evidence="1" type="ORF">ANE_LOCUS7562</name>
</gene>
<dbReference type="EMBL" id="CABITT030000003">
    <property type="protein sequence ID" value="VVA97117.1"/>
    <property type="molecule type" value="Genomic_DNA"/>
</dbReference>
<sequence length="134" mass="15173">MDMLSNSPLPLSFQQWKIISYKETVHLFPFSISVSANSIGKKVKLFLVAGNNADPVVSRIPLTFLADLYIAWLKECFTTTSYSVSINGRLHGFFKGTIGLRQRDCVSRTLHRSDCRFSDVVFTAIDFLDDWTTV</sequence>
<protein>
    <submittedName>
        <fullName evidence="1">Uncharacterized protein</fullName>
    </submittedName>
</protein>
<reference evidence="1" key="1">
    <citation type="submission" date="2019-07" db="EMBL/GenBank/DDBJ databases">
        <authorList>
            <person name="Dittberner H."/>
        </authorList>
    </citation>
    <scope>NUCLEOTIDE SEQUENCE [LARGE SCALE GENOMIC DNA]</scope>
</reference>